<dbReference type="Proteomes" id="UP001524473">
    <property type="component" value="Unassembled WGS sequence"/>
</dbReference>
<evidence type="ECO:0000256" key="1">
    <source>
        <dbReference type="ARBA" id="ARBA00022517"/>
    </source>
</evidence>
<keyword evidence="8" id="KW-1185">Reference proteome</keyword>
<accession>A0ABT1S0L9</accession>
<dbReference type="InterPro" id="IPR007422">
    <property type="entry name" value="Peptidase_Prp"/>
</dbReference>
<organism evidence="7 8">
    <name type="scientific">Neglectibacter timonensis</name>
    <dbReference type="NCBI Taxonomy" id="1776382"/>
    <lineage>
        <taxon>Bacteria</taxon>
        <taxon>Bacillati</taxon>
        <taxon>Bacillota</taxon>
        <taxon>Clostridia</taxon>
        <taxon>Eubacteriales</taxon>
        <taxon>Oscillospiraceae</taxon>
        <taxon>Neglectibacter</taxon>
    </lineage>
</organism>
<keyword evidence="4" id="KW-0788">Thiol protease</keyword>
<evidence type="ECO:0000256" key="3">
    <source>
        <dbReference type="ARBA" id="ARBA00022801"/>
    </source>
</evidence>
<keyword evidence="1" id="KW-0690">Ribosome biogenesis</keyword>
<dbReference type="SUPFAM" id="SSF118010">
    <property type="entry name" value="TM1457-like"/>
    <property type="match status" value="1"/>
</dbReference>
<protein>
    <recommendedName>
        <fullName evidence="6">Ribosomal processing cysteine protease Prp</fullName>
    </recommendedName>
</protein>
<reference evidence="7 8" key="1">
    <citation type="submission" date="2022-06" db="EMBL/GenBank/DDBJ databases">
        <title>Isolation of gut microbiota from human fecal samples.</title>
        <authorList>
            <person name="Pamer E.G."/>
            <person name="Barat B."/>
            <person name="Waligurski E."/>
            <person name="Medina S."/>
            <person name="Paddock L."/>
            <person name="Mostad J."/>
        </authorList>
    </citation>
    <scope>NUCLEOTIDE SEQUENCE [LARGE SCALE GENOMIC DNA]</scope>
    <source>
        <strain evidence="7 8">DFI.9.73</strain>
    </source>
</reference>
<evidence type="ECO:0000256" key="4">
    <source>
        <dbReference type="ARBA" id="ARBA00022807"/>
    </source>
</evidence>
<keyword evidence="2 7" id="KW-0645">Protease</keyword>
<evidence type="ECO:0000256" key="6">
    <source>
        <dbReference type="ARBA" id="ARBA00044538"/>
    </source>
</evidence>
<evidence type="ECO:0000313" key="7">
    <source>
        <dbReference type="EMBL" id="MCQ4840479.1"/>
    </source>
</evidence>
<dbReference type="InterPro" id="IPR036764">
    <property type="entry name" value="Peptidase_Prp_sf"/>
</dbReference>
<sequence length="107" mass="11876">MICVEFLAQPDGRVMGFRVEGHSGYAEEGADIVCAAVSSAAYLIVNSVTEVRGVSPLCLRAEEGDMLFRIEPKDEPVCRDFFAGLRLHLTGLEEQYPEYLEVSYLEV</sequence>
<dbReference type="EMBL" id="JANFZH010000024">
    <property type="protein sequence ID" value="MCQ4840479.1"/>
    <property type="molecule type" value="Genomic_DNA"/>
</dbReference>
<dbReference type="PANTHER" id="PTHR39178:SF1">
    <property type="entry name" value="RIBOSOMAL-PROCESSING CYSTEINE PROTEASE PRP"/>
    <property type="match status" value="1"/>
</dbReference>
<name>A0ABT1S0L9_9FIRM</name>
<dbReference type="Gene3D" id="3.30.70.1490">
    <property type="entry name" value="Cysteine protease Prp"/>
    <property type="match status" value="1"/>
</dbReference>
<evidence type="ECO:0000256" key="2">
    <source>
        <dbReference type="ARBA" id="ARBA00022670"/>
    </source>
</evidence>
<dbReference type="CDD" id="cd16332">
    <property type="entry name" value="Prp-like"/>
    <property type="match status" value="1"/>
</dbReference>
<dbReference type="GO" id="GO:0008233">
    <property type="term" value="F:peptidase activity"/>
    <property type="evidence" value="ECO:0007669"/>
    <property type="project" value="UniProtKB-KW"/>
</dbReference>
<keyword evidence="3" id="KW-0378">Hydrolase</keyword>
<evidence type="ECO:0000313" key="8">
    <source>
        <dbReference type="Proteomes" id="UP001524473"/>
    </source>
</evidence>
<gene>
    <name evidence="7" type="ORF">NE695_11205</name>
</gene>
<dbReference type="Pfam" id="PF04327">
    <property type="entry name" value="Peptidase_Prp"/>
    <property type="match status" value="1"/>
</dbReference>
<evidence type="ECO:0000256" key="5">
    <source>
        <dbReference type="ARBA" id="ARBA00044503"/>
    </source>
</evidence>
<dbReference type="RefSeq" id="WP_066862507.1">
    <property type="nucleotide sequence ID" value="NZ_CABKVV010000013.1"/>
</dbReference>
<proteinExistence type="inferred from homology"/>
<comment type="caution">
    <text evidence="7">The sequence shown here is derived from an EMBL/GenBank/DDBJ whole genome shotgun (WGS) entry which is preliminary data.</text>
</comment>
<dbReference type="GO" id="GO:0006508">
    <property type="term" value="P:proteolysis"/>
    <property type="evidence" value="ECO:0007669"/>
    <property type="project" value="UniProtKB-KW"/>
</dbReference>
<dbReference type="PANTHER" id="PTHR39178">
    <property type="entry name" value="HYPOTHETICAL RIBOSOME-ASSOCIATED PROTEIN"/>
    <property type="match status" value="1"/>
</dbReference>
<dbReference type="GeneID" id="90531902"/>
<comment type="similarity">
    <text evidence="5">Belongs to the Prp family.</text>
</comment>